<evidence type="ECO:0000313" key="8">
    <source>
        <dbReference type="Proteomes" id="UP000245768"/>
    </source>
</evidence>
<gene>
    <name evidence="7" type="ORF">FA10DRAFT_273897</name>
</gene>
<organism evidence="7 8">
    <name type="scientific">Acaromyces ingoldii</name>
    <dbReference type="NCBI Taxonomy" id="215250"/>
    <lineage>
        <taxon>Eukaryota</taxon>
        <taxon>Fungi</taxon>
        <taxon>Dikarya</taxon>
        <taxon>Basidiomycota</taxon>
        <taxon>Ustilaginomycotina</taxon>
        <taxon>Exobasidiomycetes</taxon>
        <taxon>Exobasidiales</taxon>
        <taxon>Cryptobasidiaceae</taxon>
        <taxon>Acaromyces</taxon>
    </lineage>
</organism>
<keyword evidence="4 6" id="KW-0472">Membrane</keyword>
<dbReference type="STRING" id="215250.A0A316YZ98"/>
<feature type="transmembrane region" description="Helical" evidence="6">
    <location>
        <begin position="185"/>
        <end position="209"/>
    </location>
</feature>
<dbReference type="PANTHER" id="PTHR23423">
    <property type="entry name" value="ORGANIC SOLUTE TRANSPORTER-RELATED"/>
    <property type="match status" value="1"/>
</dbReference>
<dbReference type="OrthoDB" id="5348404at2759"/>
<dbReference type="SMART" id="SM01417">
    <property type="entry name" value="Solute_trans_a"/>
    <property type="match status" value="1"/>
</dbReference>
<dbReference type="InParanoid" id="A0A316YZ98"/>
<dbReference type="Proteomes" id="UP000245768">
    <property type="component" value="Unassembled WGS sequence"/>
</dbReference>
<evidence type="ECO:0000256" key="6">
    <source>
        <dbReference type="SAM" id="Phobius"/>
    </source>
</evidence>
<dbReference type="Pfam" id="PF03619">
    <property type="entry name" value="Solute_trans_a"/>
    <property type="match status" value="1"/>
</dbReference>
<evidence type="ECO:0000256" key="4">
    <source>
        <dbReference type="ARBA" id="ARBA00023136"/>
    </source>
</evidence>
<evidence type="ECO:0000256" key="3">
    <source>
        <dbReference type="ARBA" id="ARBA00022989"/>
    </source>
</evidence>
<keyword evidence="8" id="KW-1185">Reference proteome</keyword>
<dbReference type="GO" id="GO:0016020">
    <property type="term" value="C:membrane"/>
    <property type="evidence" value="ECO:0007669"/>
    <property type="project" value="UniProtKB-SubCell"/>
</dbReference>
<keyword evidence="3 6" id="KW-1133">Transmembrane helix</keyword>
<feature type="transmembrane region" description="Helical" evidence="6">
    <location>
        <begin position="61"/>
        <end position="85"/>
    </location>
</feature>
<feature type="compositionally biased region" description="Acidic residues" evidence="5">
    <location>
        <begin position="413"/>
        <end position="425"/>
    </location>
</feature>
<feature type="transmembrane region" description="Helical" evidence="6">
    <location>
        <begin position="91"/>
        <end position="108"/>
    </location>
</feature>
<protein>
    <submittedName>
        <fullName evidence="7">DUF300-domain-containing protein</fullName>
    </submittedName>
</protein>
<feature type="compositionally biased region" description="Acidic residues" evidence="5">
    <location>
        <begin position="675"/>
        <end position="698"/>
    </location>
</feature>
<feature type="compositionally biased region" description="Basic and acidic residues" evidence="5">
    <location>
        <begin position="609"/>
        <end position="622"/>
    </location>
</feature>
<evidence type="ECO:0000256" key="2">
    <source>
        <dbReference type="ARBA" id="ARBA00022692"/>
    </source>
</evidence>
<feature type="compositionally biased region" description="Basic and acidic residues" evidence="5">
    <location>
        <begin position="583"/>
        <end position="592"/>
    </location>
</feature>
<evidence type="ECO:0000256" key="5">
    <source>
        <dbReference type="SAM" id="MobiDB-lite"/>
    </source>
</evidence>
<feature type="region of interest" description="Disordered" evidence="5">
    <location>
        <begin position="412"/>
        <end position="460"/>
    </location>
</feature>
<feature type="transmembrane region" description="Helical" evidence="6">
    <location>
        <begin position="152"/>
        <end position="173"/>
    </location>
</feature>
<sequence>MLVQNDNDVPSGNGSGRSLPNGILIACAASAIFATLFSFYSINQQLRNYRKPHLQRHVVRLLLMVPIYSTSSMASLLSLDAAFVIDLVRDIYEAFVIYCFFNLLVEYLGGERSLLILVHGRRPTKHLFPVNLFFTPLDISDPYTFLGLKRGILQYVQVKPALAVLTVVLKSFGKYDEGKLAVSNGYTWVSIVYNFSVFLSLYCLGMFWAGLNDDLQPFRVTSKFLCIKGIIFFSFWQGLAISIFVAAGLIRQIGPVRDEQYISLAVQDMLICFEMPLFALGHAYAFSPRDYIDPFSRYQSRLPAYYAVRDAIGMYDVISDSLNTIRGTGYGYQTFEPAEGVLHQGLGRERRSKAGLRYSAGGKTKYWLPQRTRHLGPANALRIWIDRKRMDHEGYAPLLRSEAAQIVHRDPDLEAGEGGENDADEGQGSRHPLQDSNQEGEPTESTSLLGNLPGSKRSAGDLVKRAGQWASKRANASIQYFDDMEVNRHRHDYPSDAAASEDKVEFSDVEASDEVEALFANARALEHGDYAFPSVDVGMEEERRKRWRDDEELVRRYKVRRGQRGKISRALGSHGPSANDAEGDTRKSKDREEQEQEQGQSGNKKNRKGKESEDGKDAEGGKGEAPPGVVDLLVEDNQAEERERLRERRRGDPALRAGQRTRIFRRKWQSKDAEGGDEGGAGEEEEAEFMEEEQEDEGQGQGQGHDTYRKLHHQGIEKRAKADGGTAHPDALDVDERKKAGGQDEQRDEGEDEQGQQDDKVETAEVGERETIATEVGPPKS</sequence>
<evidence type="ECO:0000256" key="1">
    <source>
        <dbReference type="ARBA" id="ARBA00004141"/>
    </source>
</evidence>
<reference evidence="7 8" key="1">
    <citation type="journal article" date="2018" name="Mol. Biol. Evol.">
        <title>Broad Genomic Sampling Reveals a Smut Pathogenic Ancestry of the Fungal Clade Ustilaginomycotina.</title>
        <authorList>
            <person name="Kijpornyongpan T."/>
            <person name="Mondo S.J."/>
            <person name="Barry K."/>
            <person name="Sandor L."/>
            <person name="Lee J."/>
            <person name="Lipzen A."/>
            <person name="Pangilinan J."/>
            <person name="LaButti K."/>
            <person name="Hainaut M."/>
            <person name="Henrissat B."/>
            <person name="Grigoriev I.V."/>
            <person name="Spatafora J.W."/>
            <person name="Aime M.C."/>
        </authorList>
    </citation>
    <scope>NUCLEOTIDE SEQUENCE [LARGE SCALE GENOMIC DNA]</scope>
    <source>
        <strain evidence="7 8">MCA 4198</strain>
    </source>
</reference>
<dbReference type="EMBL" id="KZ819634">
    <property type="protein sequence ID" value="PWN93383.1"/>
    <property type="molecule type" value="Genomic_DNA"/>
</dbReference>
<dbReference type="InterPro" id="IPR005178">
    <property type="entry name" value="Ostalpha/TMEM184C"/>
</dbReference>
<feature type="compositionally biased region" description="Basic and acidic residues" evidence="5">
    <location>
        <begin position="706"/>
        <end position="722"/>
    </location>
</feature>
<dbReference type="RefSeq" id="XP_025380581.1">
    <property type="nucleotide sequence ID" value="XM_025523189.1"/>
</dbReference>
<feature type="compositionally biased region" description="Polar residues" evidence="5">
    <location>
        <begin position="434"/>
        <end position="449"/>
    </location>
</feature>
<feature type="compositionally biased region" description="Basic and acidic residues" evidence="5">
    <location>
        <begin position="639"/>
        <end position="653"/>
    </location>
</feature>
<feature type="transmembrane region" description="Helical" evidence="6">
    <location>
        <begin position="20"/>
        <end position="40"/>
    </location>
</feature>
<dbReference type="GeneID" id="37045105"/>
<proteinExistence type="predicted"/>
<comment type="subcellular location">
    <subcellularLocation>
        <location evidence="1">Membrane</location>
        <topology evidence="1">Multi-pass membrane protein</topology>
    </subcellularLocation>
</comment>
<feature type="compositionally biased region" description="Basic and acidic residues" evidence="5">
    <location>
        <begin position="730"/>
        <end position="745"/>
    </location>
</feature>
<accession>A0A316YZ98</accession>
<keyword evidence="2 6" id="KW-0812">Transmembrane</keyword>
<feature type="compositionally biased region" description="Acidic residues" evidence="5">
    <location>
        <begin position="746"/>
        <end position="756"/>
    </location>
</feature>
<feature type="region of interest" description="Disordered" evidence="5">
    <location>
        <begin position="562"/>
        <end position="781"/>
    </location>
</feature>
<name>A0A316YZ98_9BASI</name>
<dbReference type="AlphaFoldDB" id="A0A316YZ98"/>
<feature type="transmembrane region" description="Helical" evidence="6">
    <location>
        <begin position="229"/>
        <end position="250"/>
    </location>
</feature>
<evidence type="ECO:0000313" key="7">
    <source>
        <dbReference type="EMBL" id="PWN93383.1"/>
    </source>
</evidence>
<feature type="compositionally biased region" description="Basic and acidic residues" evidence="5">
    <location>
        <begin position="757"/>
        <end position="772"/>
    </location>
</feature>